<reference evidence="1" key="2">
    <citation type="journal article" date="2020" name="Appl. Environ. Microbiol.">
        <title>Multiple intercontinental introductions associated with the emergence of a plant pathogen in Europe.</title>
        <authorList>
            <person name="Landa B.B."/>
            <person name="Castillo A.I."/>
            <person name="Giampetruzzi A."/>
            <person name="Kahn A."/>
            <person name="Roman-Ecija M."/>
            <person name="Velasco-Amo M.P."/>
            <person name="Navas-Cortes J.A."/>
            <person name="Marco-Noales E."/>
            <person name="Barbe S."/>
            <person name="Moralejo E."/>
            <person name="Coletta-Filho H.D."/>
            <person name="Saldarelli P."/>
            <person name="Saponari M."/>
            <person name="Almeida R.P.P."/>
        </authorList>
    </citation>
    <scope>NUCLEOTIDE SEQUENCE</scope>
    <source>
        <strain evidence="1">XYL1981</strain>
    </source>
</reference>
<accession>A0A9Q4MEG9</accession>
<proteinExistence type="predicted"/>
<sequence>MQLSIPTINGALAATYSKQAAVAQTYKGHPIISFPVDISDVPAGTHSLAFT</sequence>
<comment type="caution">
    <text evidence="1">The sequence shown here is derived from an EMBL/GenBank/DDBJ whole genome shotgun (WGS) entry which is preliminary data.</text>
</comment>
<organism evidence="1 2">
    <name type="scientific">Xylella fastidiosa subsp. multiplex</name>
    <dbReference type="NCBI Taxonomy" id="644357"/>
    <lineage>
        <taxon>Bacteria</taxon>
        <taxon>Pseudomonadati</taxon>
        <taxon>Pseudomonadota</taxon>
        <taxon>Gammaproteobacteria</taxon>
        <taxon>Lysobacterales</taxon>
        <taxon>Lysobacteraceae</taxon>
        <taxon>Xylella</taxon>
    </lineage>
</organism>
<reference evidence="1" key="1">
    <citation type="submission" date="2019-05" db="EMBL/GenBank/DDBJ databases">
        <authorList>
            <person name="Castillo A."/>
            <person name="Giampetruzzi A."/>
            <person name="Landa B."/>
            <person name="Saponari M."/>
            <person name="Almeida R.P.P."/>
            <person name="Moralejo E."/>
            <person name="Marco-Noales E."/>
            <person name="Velasco-Amo M.P."/>
            <person name="Roman-Ecija M."/>
            <person name="Navarro I."/>
            <person name="Monterde A."/>
            <person name="Barbe S."/>
        </authorList>
    </citation>
    <scope>NUCLEOTIDE SEQUENCE</scope>
    <source>
        <strain evidence="1">XYL1981</strain>
    </source>
</reference>
<dbReference type="EMBL" id="VDCJ01000029">
    <property type="protein sequence ID" value="MRU22568.1"/>
    <property type="molecule type" value="Genomic_DNA"/>
</dbReference>
<dbReference type="Proteomes" id="UP000474061">
    <property type="component" value="Unassembled WGS sequence"/>
</dbReference>
<feature type="non-terminal residue" evidence="1">
    <location>
        <position position="51"/>
    </location>
</feature>
<dbReference type="AlphaFoldDB" id="A0A9Q4MEG9"/>
<protein>
    <submittedName>
        <fullName evidence="1">YbhB/YbcL family Raf kinase inhibitor-like protein</fullName>
    </submittedName>
</protein>
<gene>
    <name evidence="1" type="ORF">FG476_00105</name>
</gene>
<name>A0A9Q4MEG9_XYLFS</name>
<evidence type="ECO:0000313" key="1">
    <source>
        <dbReference type="EMBL" id="MRU22568.1"/>
    </source>
</evidence>
<evidence type="ECO:0000313" key="2">
    <source>
        <dbReference type="Proteomes" id="UP000474061"/>
    </source>
</evidence>